<dbReference type="WBParaSite" id="HPLM_0002185601-mRNA-1">
    <property type="protein sequence ID" value="HPLM_0002185601-mRNA-1"/>
    <property type="gene ID" value="HPLM_0002185601"/>
</dbReference>
<dbReference type="Proteomes" id="UP000268014">
    <property type="component" value="Unassembled WGS sequence"/>
</dbReference>
<reference evidence="2 3" key="2">
    <citation type="submission" date="2018-11" db="EMBL/GenBank/DDBJ databases">
        <authorList>
            <consortium name="Pathogen Informatics"/>
        </authorList>
    </citation>
    <scope>NUCLEOTIDE SEQUENCE [LARGE SCALE GENOMIC DNA]</scope>
    <source>
        <strain evidence="2 3">MHpl1</strain>
    </source>
</reference>
<gene>
    <name evidence="2" type="ORF">HPLM_LOCUS21845</name>
</gene>
<protein>
    <submittedName>
        <fullName evidence="2 4">Uncharacterized protein</fullName>
    </submittedName>
</protein>
<dbReference type="EMBL" id="UZAF01024314">
    <property type="protein sequence ID" value="VDO93021.1"/>
    <property type="molecule type" value="Genomic_DNA"/>
</dbReference>
<evidence type="ECO:0000313" key="2">
    <source>
        <dbReference type="EMBL" id="VDO93021.1"/>
    </source>
</evidence>
<reference evidence="4" key="1">
    <citation type="submission" date="2017-02" db="UniProtKB">
        <authorList>
            <consortium name="WormBaseParasite"/>
        </authorList>
    </citation>
    <scope>IDENTIFICATION</scope>
</reference>
<dbReference type="STRING" id="6290.A0A0N4XBW1"/>
<dbReference type="AlphaFoldDB" id="A0A0N4XBW1"/>
<evidence type="ECO:0000313" key="3">
    <source>
        <dbReference type="Proteomes" id="UP000268014"/>
    </source>
</evidence>
<feature type="region of interest" description="Disordered" evidence="1">
    <location>
        <begin position="62"/>
        <end position="85"/>
    </location>
</feature>
<evidence type="ECO:0000313" key="4">
    <source>
        <dbReference type="WBParaSite" id="HPLM_0002185601-mRNA-1"/>
    </source>
</evidence>
<proteinExistence type="predicted"/>
<organism evidence="4">
    <name type="scientific">Haemonchus placei</name>
    <name type="common">Barber's pole worm</name>
    <dbReference type="NCBI Taxonomy" id="6290"/>
    <lineage>
        <taxon>Eukaryota</taxon>
        <taxon>Metazoa</taxon>
        <taxon>Ecdysozoa</taxon>
        <taxon>Nematoda</taxon>
        <taxon>Chromadorea</taxon>
        <taxon>Rhabditida</taxon>
        <taxon>Rhabditina</taxon>
        <taxon>Rhabditomorpha</taxon>
        <taxon>Strongyloidea</taxon>
        <taxon>Trichostrongylidae</taxon>
        <taxon>Haemonchus</taxon>
    </lineage>
</organism>
<keyword evidence="3" id="KW-1185">Reference proteome</keyword>
<evidence type="ECO:0000256" key="1">
    <source>
        <dbReference type="SAM" id="MobiDB-lite"/>
    </source>
</evidence>
<name>A0A0N4XBW1_HAEPC</name>
<feature type="compositionally biased region" description="Polar residues" evidence="1">
    <location>
        <begin position="75"/>
        <end position="85"/>
    </location>
</feature>
<accession>A0A0N4XBW1</accession>
<sequence>MDNGVFIVLPELHDYDPRTVFQNHPDVVETINQQHFYNSQLIQFVDTLTQVDKVTERSLPTDTVARRAVDDENETPPQQKDQTYNPISRNLKLLYSYAIKTLQNKPIPKEFYMMRGLGIKKRQAPTQATVSLGNHRA</sequence>